<sequence>MKAKALKIASAAVLVTAGITAGMVMAKPYEADSAATPGTVNDPVVTKSYVDEQIAKLAANGIGNGSSGNDGSGTSNAGSSNTSTEAVKLEVVEIPLGKTLMAGAGAEVVVRVGKAVAYSTTTDGLSDLTEGIDIKSGKDVPKNHLIWFPRDGRGIQGHPDETAPLTVLVKGSYTLK</sequence>
<organism evidence="3 4">
    <name type="scientific">Paenibacillus oryzae</name>
    <dbReference type="NCBI Taxonomy" id="1844972"/>
    <lineage>
        <taxon>Bacteria</taxon>
        <taxon>Bacillati</taxon>
        <taxon>Bacillota</taxon>
        <taxon>Bacilli</taxon>
        <taxon>Bacillales</taxon>
        <taxon>Paenibacillaceae</taxon>
        <taxon>Paenibacillus</taxon>
    </lineage>
</organism>
<dbReference type="Proteomes" id="UP000092024">
    <property type="component" value="Unassembled WGS sequence"/>
</dbReference>
<evidence type="ECO:0000256" key="1">
    <source>
        <dbReference type="SAM" id="MobiDB-lite"/>
    </source>
</evidence>
<keyword evidence="2" id="KW-0732">Signal</keyword>
<dbReference type="EMBL" id="LYPA01000071">
    <property type="protein sequence ID" value="OBR63571.1"/>
    <property type="molecule type" value="Genomic_DNA"/>
</dbReference>
<dbReference type="OrthoDB" id="2381664at2"/>
<name>A0A1A5YD76_9BACL</name>
<feature type="region of interest" description="Disordered" evidence="1">
    <location>
        <begin position="61"/>
        <end position="82"/>
    </location>
</feature>
<protein>
    <submittedName>
        <fullName evidence="3">Uncharacterized protein</fullName>
    </submittedName>
</protein>
<evidence type="ECO:0000313" key="3">
    <source>
        <dbReference type="EMBL" id="OBR63571.1"/>
    </source>
</evidence>
<feature type="compositionally biased region" description="Gly residues" evidence="1">
    <location>
        <begin position="62"/>
        <end position="71"/>
    </location>
</feature>
<reference evidence="3 4" key="1">
    <citation type="submission" date="2016-05" db="EMBL/GenBank/DDBJ databases">
        <title>Paenibacillus oryzae. sp. nov., isolated from the rice root.</title>
        <authorList>
            <person name="Zhang J."/>
            <person name="Zhang X."/>
        </authorList>
    </citation>
    <scope>NUCLEOTIDE SEQUENCE [LARGE SCALE GENOMIC DNA]</scope>
    <source>
        <strain evidence="3 4">1DrF-4</strain>
    </source>
</reference>
<feature type="signal peptide" evidence="2">
    <location>
        <begin position="1"/>
        <end position="26"/>
    </location>
</feature>
<accession>A0A1A5YD76</accession>
<gene>
    <name evidence="3" type="ORF">A7K91_06365</name>
</gene>
<dbReference type="STRING" id="1844972.A7K91_06365"/>
<evidence type="ECO:0000313" key="4">
    <source>
        <dbReference type="Proteomes" id="UP000092024"/>
    </source>
</evidence>
<evidence type="ECO:0000256" key="2">
    <source>
        <dbReference type="SAM" id="SignalP"/>
    </source>
</evidence>
<comment type="caution">
    <text evidence="3">The sequence shown here is derived from an EMBL/GenBank/DDBJ whole genome shotgun (WGS) entry which is preliminary data.</text>
</comment>
<feature type="chain" id="PRO_5008340228" evidence="2">
    <location>
        <begin position="27"/>
        <end position="176"/>
    </location>
</feature>
<dbReference type="RefSeq" id="WP_068686024.1">
    <property type="nucleotide sequence ID" value="NZ_LYPA01000071.1"/>
</dbReference>
<proteinExistence type="predicted"/>
<keyword evidence="4" id="KW-1185">Reference proteome</keyword>
<feature type="compositionally biased region" description="Low complexity" evidence="1">
    <location>
        <begin position="72"/>
        <end position="82"/>
    </location>
</feature>
<dbReference type="AlphaFoldDB" id="A0A1A5YD76"/>